<comment type="caution">
    <text evidence="1">The sequence shown here is derived from an EMBL/GenBank/DDBJ whole genome shotgun (WGS) entry which is preliminary data.</text>
</comment>
<dbReference type="AlphaFoldDB" id="A0AA39FR60"/>
<dbReference type="Proteomes" id="UP001168990">
    <property type="component" value="Unassembled WGS sequence"/>
</dbReference>
<evidence type="ECO:0000313" key="1">
    <source>
        <dbReference type="EMBL" id="KAK0174096.1"/>
    </source>
</evidence>
<dbReference type="EMBL" id="JAQQBS010000002">
    <property type="protein sequence ID" value="KAK0174096.1"/>
    <property type="molecule type" value="Genomic_DNA"/>
</dbReference>
<protein>
    <submittedName>
        <fullName evidence="1">Uncharacterized protein</fullName>
    </submittedName>
</protein>
<organism evidence="1 2">
    <name type="scientific">Microctonus aethiopoides</name>
    <dbReference type="NCBI Taxonomy" id="144406"/>
    <lineage>
        <taxon>Eukaryota</taxon>
        <taxon>Metazoa</taxon>
        <taxon>Ecdysozoa</taxon>
        <taxon>Arthropoda</taxon>
        <taxon>Hexapoda</taxon>
        <taxon>Insecta</taxon>
        <taxon>Pterygota</taxon>
        <taxon>Neoptera</taxon>
        <taxon>Endopterygota</taxon>
        <taxon>Hymenoptera</taxon>
        <taxon>Apocrita</taxon>
        <taxon>Ichneumonoidea</taxon>
        <taxon>Braconidae</taxon>
        <taxon>Euphorinae</taxon>
        <taxon>Microctonus</taxon>
    </lineage>
</organism>
<keyword evidence="2" id="KW-1185">Reference proteome</keyword>
<name>A0AA39FR60_9HYME</name>
<reference evidence="1" key="1">
    <citation type="journal article" date="2023" name="bioRxiv">
        <title>Scaffold-level genome assemblies of two parasitoid biocontrol wasps reveal the parthenogenesis mechanism and an associated novel virus.</title>
        <authorList>
            <person name="Inwood S."/>
            <person name="Skelly J."/>
            <person name="Guhlin J."/>
            <person name="Harrop T."/>
            <person name="Goldson S."/>
            <person name="Dearden P."/>
        </authorList>
    </citation>
    <scope>NUCLEOTIDE SEQUENCE</scope>
    <source>
        <strain evidence="1">Irish</strain>
        <tissue evidence="1">Whole body</tissue>
    </source>
</reference>
<proteinExistence type="predicted"/>
<accession>A0AA39FR60</accession>
<sequence length="559" mass="63960">MRVCLSSASHWPQTKVTLFVKSSSLVLVLGLFLGLHIVAVHSSPVQVHHNTQQLLHYCNFTSTEKFHTITDLLQCMNELASMTIGRRHVRSIDEKEVQFFPKLSQSREHSPHNPQYFQSLNHQTPINLHRGPSYPMNHQEYYKYPPALPPGYQPLTSDSASTSGIFGISLVDALFSISQYDDLKCVPRIICEVATGVIPGNNHFLTAVGSSDSSPLLNFGKPALMGYANRGNPEICFRQYSKCPQNPNEVVNYLNNHNGGFFRFFNSRNKKNFRRVNVNNEGLASSHNFVSDRKGTGELKFDTTTPSLKSKILNEDKNNKFIKFPDNQRFVNRLIKSFDYDYENNPRVMEDNPILFPQDRMDQNTADQLYYLNQSELSNEQQNSHNESQMPEAKIYFFNNIPNQNQKSFTSPNGQSSQINIDYSDLFNEDYKKMLKRGVFINNVPQSINLEGLKLINLLELYNKDDTIQYIQVIHPCDMICHDSRGITIQFNQIVNSRGELSTIMTPERPVVDLSQSLPCRVICLNRNGERQELSITLSKALQTNHRNDEKYKGSENNV</sequence>
<gene>
    <name evidence="1" type="ORF">PV328_007209</name>
</gene>
<reference evidence="1" key="2">
    <citation type="submission" date="2023-03" db="EMBL/GenBank/DDBJ databases">
        <authorList>
            <person name="Inwood S.N."/>
            <person name="Skelly J.G."/>
            <person name="Guhlin J."/>
            <person name="Harrop T.W.R."/>
            <person name="Goldson S.G."/>
            <person name="Dearden P.K."/>
        </authorList>
    </citation>
    <scope>NUCLEOTIDE SEQUENCE</scope>
    <source>
        <strain evidence="1">Irish</strain>
        <tissue evidence="1">Whole body</tissue>
    </source>
</reference>
<evidence type="ECO:0000313" key="2">
    <source>
        <dbReference type="Proteomes" id="UP001168990"/>
    </source>
</evidence>